<keyword evidence="1" id="KW-0175">Coiled coil</keyword>
<evidence type="ECO:0000313" key="5">
    <source>
        <dbReference type="Proteomes" id="UP000252586"/>
    </source>
</evidence>
<proteinExistence type="predicted"/>
<sequence>MPTYSAGSASVEIKPDFRGFVQDLREDLEKVEARLGIEINPDMAGFTEALYTKLREIEAGLDPLDIELNPEVTNFIIKLETELEKIRADLNVELGVTEAAYEKLQADIEKRLTAMRFSVEVRVSANTKMAASELAALQAAYKRMTMRVDADTAAAAAQIAALNRRNITVGVRANRSNLAGMFGPVGLNVGVLGLSALPAAATAVASIGADLQGILQSAVALPGMFAGAAAAVSVLSVGLDGLGDALSDKPEKAAEAYAKLGAEGRAIVDTAKSFSGEWDRISALISSTTLAGLDQPLGDLLTNQLPVLERGMQSVAGEFNGLFRTLLSEAGNQESQDTLSRIFGNTAESVGILETGIDGVVGSLRTLTGTGSAVLPRLAQGFADAANRFDAFLQRADDSGDLSRWIDEGITAVDRFVSVLGNLGAIFASVFRAVRGETDGFLATTDKLTEGWASWLKSTEGQAELRLFFRDAREQMDQWQPVLSSIGEILGTVMEAAQTWSAILLPFLNVAADLLGEHDSILKAVLISWLAYKTLAPIFLGLQSAVASTTQHLHKFQAGAAAAGGAAGAGALSRAIGGIGAMLGPAGWVTLAISAAAIGIGLLATRHQEAAAAADEQRRKLEQLRETLNKHTGAVTDETIASTTKDLETRGLLEQAETLGVDPREYVRAGLGLDPDARTGINNRITDIIVGEEQARGFSSWWELARRQSGLNDEQIAQALQGIPSAVEQYAQSGTTIDLAELKRTLTDTADSAATLGGEMNGLETATGQAGEAARRINATLNGTFRLTDEGAQRFEALGLAVMSVPDARTVQIKLTDEQQRDFDSLRTRLEEFGYKIERLPNGTATIVLEDEAARAAIAEITKPATKPVTITYTGEFNKPEGMRQPIPRALGGSILGGIPGRDSVPILAMPGEHMLDTTDVARLGGQQGVYRFRAALKAGLVRPMATGGAVEWTDQNEIDLQQAQNAITRAEEKQTRVNANPKSTEADKRAAALAVEEARLKAQKLENRKSGIAGGPDATVLPQAPLPGRRSNEDLDQEDAQARVDQANTKRNQVYNDPNSTPEQKSAADRDYQRAQNAYEESLKSGSGKGGSDGLPEEYSLQGIFSRAGGILAEGLLSFFGLENSILSSSNVYNRGINAAIDHFTGQQGEDTTSSGEGYAYEPKNLPTTSSDTESSSSTGDSSSSDASSAVPEYSPAGGVEQWRGLFAQVLSALSMPASWLDLGLAQMRTESGGNPKAINLWDINAKNGTPSKGLMQVIDPTFAANRSALYPNDIWHPAANIAASLRYTVGRYGSPVGVWGQGHGYDQGGIANGIGLMLKQTIRPERVLSPRQTEVFESALPLLESIRGAIGTPAPAPPAWQPSTGQQTGPAARDHSVNFHGPVSVMDMHELVREQDRWTGMQAQGALAVYG</sequence>
<name>A0A366DAD8_9NOCA</name>
<feature type="compositionally biased region" description="Low complexity" evidence="2">
    <location>
        <begin position="1169"/>
        <end position="1190"/>
    </location>
</feature>
<evidence type="ECO:0000259" key="3">
    <source>
        <dbReference type="Pfam" id="PF01464"/>
    </source>
</evidence>
<dbReference type="Gene3D" id="1.10.530.10">
    <property type="match status" value="1"/>
</dbReference>
<feature type="region of interest" description="Disordered" evidence="2">
    <location>
        <begin position="1147"/>
        <end position="1197"/>
    </location>
</feature>
<evidence type="ECO:0000256" key="2">
    <source>
        <dbReference type="SAM" id="MobiDB-lite"/>
    </source>
</evidence>
<feature type="region of interest" description="Disordered" evidence="2">
    <location>
        <begin position="972"/>
        <end position="991"/>
    </location>
</feature>
<comment type="caution">
    <text evidence="4">The sequence shown here is derived from an EMBL/GenBank/DDBJ whole genome shotgun (WGS) entry which is preliminary data.</text>
</comment>
<evidence type="ECO:0000313" key="4">
    <source>
        <dbReference type="EMBL" id="RBO87022.1"/>
    </source>
</evidence>
<feature type="region of interest" description="Disordered" evidence="2">
    <location>
        <begin position="1007"/>
        <end position="1095"/>
    </location>
</feature>
<evidence type="ECO:0000256" key="1">
    <source>
        <dbReference type="SAM" id="Coils"/>
    </source>
</evidence>
<dbReference type="Pfam" id="PF01464">
    <property type="entry name" value="SLT"/>
    <property type="match status" value="1"/>
</dbReference>
<protein>
    <submittedName>
        <fullName evidence="4">Transglycosylase-like protein with SLT domain</fullName>
    </submittedName>
</protein>
<organism evidence="4 5">
    <name type="scientific">Nocardia puris</name>
    <dbReference type="NCBI Taxonomy" id="208602"/>
    <lineage>
        <taxon>Bacteria</taxon>
        <taxon>Bacillati</taxon>
        <taxon>Actinomycetota</taxon>
        <taxon>Actinomycetes</taxon>
        <taxon>Mycobacteriales</taxon>
        <taxon>Nocardiaceae</taxon>
        <taxon>Nocardia</taxon>
    </lineage>
</organism>
<feature type="coiled-coil region" evidence="1">
    <location>
        <begin position="604"/>
        <end position="634"/>
    </location>
</feature>
<feature type="compositionally biased region" description="Polar residues" evidence="2">
    <location>
        <begin position="1147"/>
        <end position="1157"/>
    </location>
</feature>
<dbReference type="InterPro" id="IPR008258">
    <property type="entry name" value="Transglycosylase_SLT_dom_1"/>
</dbReference>
<dbReference type="STRING" id="1210090.GCA_001613185_01339"/>
<keyword evidence="5" id="KW-1185">Reference proteome</keyword>
<feature type="compositionally biased region" description="Polar residues" evidence="2">
    <location>
        <begin position="1047"/>
        <end position="1065"/>
    </location>
</feature>
<dbReference type="InterPro" id="IPR023346">
    <property type="entry name" value="Lysozyme-like_dom_sf"/>
</dbReference>
<dbReference type="RefSeq" id="WP_067504958.1">
    <property type="nucleotide sequence ID" value="NZ_QNRE01000012.1"/>
</dbReference>
<dbReference type="SUPFAM" id="SSF53955">
    <property type="entry name" value="Lysozyme-like"/>
    <property type="match status" value="1"/>
</dbReference>
<dbReference type="Proteomes" id="UP000252586">
    <property type="component" value="Unassembled WGS sequence"/>
</dbReference>
<dbReference type="CDD" id="cd13402">
    <property type="entry name" value="LT_TF-like"/>
    <property type="match status" value="1"/>
</dbReference>
<gene>
    <name evidence="4" type="ORF">DFR74_112199</name>
</gene>
<dbReference type="EMBL" id="QNRE01000012">
    <property type="protein sequence ID" value="RBO87022.1"/>
    <property type="molecule type" value="Genomic_DNA"/>
</dbReference>
<feature type="domain" description="Transglycosylase SLT" evidence="3">
    <location>
        <begin position="1216"/>
        <end position="1295"/>
    </location>
</feature>
<accession>A0A366DAD8</accession>
<reference evidence="4 5" key="1">
    <citation type="submission" date="2018-06" db="EMBL/GenBank/DDBJ databases">
        <title>Genomic Encyclopedia of Type Strains, Phase IV (KMG-IV): sequencing the most valuable type-strain genomes for metagenomic binning, comparative biology and taxonomic classification.</title>
        <authorList>
            <person name="Goeker M."/>
        </authorList>
    </citation>
    <scope>NUCLEOTIDE SEQUENCE [LARGE SCALE GENOMIC DNA]</scope>
    <source>
        <strain evidence="4 5">DSM 44599</strain>
    </source>
</reference>
<feature type="region of interest" description="Disordered" evidence="2">
    <location>
        <begin position="1354"/>
        <end position="1381"/>
    </location>
</feature>